<evidence type="ECO:0000313" key="2">
    <source>
        <dbReference type="Proteomes" id="UP000249661"/>
    </source>
</evidence>
<reference evidence="1" key="1">
    <citation type="submission" date="2018-02" db="EMBL/GenBank/DDBJ databases">
        <title>The genomes of Aspergillus section Nigri reveals drivers in fungal speciation.</title>
        <authorList>
            <consortium name="DOE Joint Genome Institute"/>
            <person name="Vesth T.C."/>
            <person name="Nybo J."/>
            <person name="Theobald S."/>
            <person name="Brandl J."/>
            <person name="Frisvad J.C."/>
            <person name="Nielsen K.F."/>
            <person name="Lyhne E.K."/>
            <person name="Kogle M.E."/>
            <person name="Kuo A."/>
            <person name="Riley R."/>
            <person name="Clum A."/>
            <person name="Nolan M."/>
            <person name="Lipzen A."/>
            <person name="Salamov A."/>
            <person name="Henrissat B."/>
            <person name="Wiebenga A."/>
            <person name="De vries R.P."/>
            <person name="Grigoriev I.V."/>
            <person name="Mortensen U.H."/>
            <person name="Andersen M.R."/>
            <person name="Baker S.E."/>
        </authorList>
    </citation>
    <scope>NUCLEOTIDE SEQUENCE</scope>
    <source>
        <strain evidence="1">CBS 121060</strain>
    </source>
</reference>
<sequence length="463" mass="52893">MRFSSVDIATCRFLQCQAVFVFQTKLDPSQLEEAFQRLLMEWPDLRARVNLQWTGSCPSADTAGHWQSRVIDAPLRDCVSLDQMTEQELEPSEYARLEQLFRFGWSLRSLLFPPVLRVKAVHFRDGCILKFILQHVFSDTSGLYRILSAYTAILRGETIDPIVEEPRPSKIVFKPPEETSSALYTHEPLGSRLHESTTKHWASGWLGNIIFALWHWLVRATFAYKPRARRAMHIPGAAVDRLHDRAAQQGLAVTRHDLVMAIIAQAALQAYPHLHPAAIAFVYNFRRHLDQPVQLQNTSWLVSIPLPTRPNKPIMLDDSDDDDDEEEDEDDRLLMLASCVRDAVRTVRTPECLELFRQAHTAMGPWRPFRPALRHPNHPNTLVSSSSQLPWYSLCFGGGPETRPLYASMAIGLVDLWGFIGLSVHDWILTSKDREDRGYFLYGSLHVEHWAQLRRGCARLVGG</sequence>
<gene>
    <name evidence="1" type="ORF">BO66DRAFT_442148</name>
</gene>
<dbReference type="EMBL" id="KZ824983">
    <property type="protein sequence ID" value="RAH66349.1"/>
    <property type="molecule type" value="Genomic_DNA"/>
</dbReference>
<evidence type="ECO:0000313" key="1">
    <source>
        <dbReference type="EMBL" id="RAH66349.1"/>
    </source>
</evidence>
<protein>
    <submittedName>
        <fullName evidence="1">Uncharacterized protein</fullName>
    </submittedName>
</protein>
<proteinExistence type="predicted"/>
<name>A0ACD1GYI0_9EURO</name>
<keyword evidence="2" id="KW-1185">Reference proteome</keyword>
<accession>A0ACD1GYI0</accession>
<dbReference type="Proteomes" id="UP000249661">
    <property type="component" value="Unassembled WGS sequence"/>
</dbReference>
<organism evidence="1 2">
    <name type="scientific">Aspergillus aculeatinus CBS 121060</name>
    <dbReference type="NCBI Taxonomy" id="1448322"/>
    <lineage>
        <taxon>Eukaryota</taxon>
        <taxon>Fungi</taxon>
        <taxon>Dikarya</taxon>
        <taxon>Ascomycota</taxon>
        <taxon>Pezizomycotina</taxon>
        <taxon>Eurotiomycetes</taxon>
        <taxon>Eurotiomycetidae</taxon>
        <taxon>Eurotiales</taxon>
        <taxon>Aspergillaceae</taxon>
        <taxon>Aspergillus</taxon>
        <taxon>Aspergillus subgen. Circumdati</taxon>
    </lineage>
</organism>